<dbReference type="AlphaFoldDB" id="A0A382SJ31"/>
<dbReference type="InterPro" id="IPR036280">
    <property type="entry name" value="Multihaem_cyt_sf"/>
</dbReference>
<proteinExistence type="predicted"/>
<dbReference type="SUPFAM" id="SSF48695">
    <property type="entry name" value="Multiheme cytochromes"/>
    <property type="match status" value="1"/>
</dbReference>
<dbReference type="CDD" id="cd08168">
    <property type="entry name" value="Cytochrom_C3"/>
    <property type="match status" value="1"/>
</dbReference>
<feature type="non-terminal residue" evidence="1">
    <location>
        <position position="59"/>
    </location>
</feature>
<evidence type="ECO:0000313" key="1">
    <source>
        <dbReference type="EMBL" id="SVD09217.1"/>
    </source>
</evidence>
<name>A0A382SJ31_9ZZZZ</name>
<sequence>MGSVVFFFSYFGSPKFTDVGYRPDQPIDYSHKLHAGELGMDCRYCHTSVEKSQEAIIPP</sequence>
<dbReference type="EMBL" id="UINC01129065">
    <property type="protein sequence ID" value="SVD09217.1"/>
    <property type="molecule type" value="Genomic_DNA"/>
</dbReference>
<gene>
    <name evidence="1" type="ORF">METZ01_LOCUS362071</name>
</gene>
<reference evidence="1" key="1">
    <citation type="submission" date="2018-05" db="EMBL/GenBank/DDBJ databases">
        <authorList>
            <person name="Lanie J.A."/>
            <person name="Ng W.-L."/>
            <person name="Kazmierczak K.M."/>
            <person name="Andrzejewski T.M."/>
            <person name="Davidsen T.M."/>
            <person name="Wayne K.J."/>
            <person name="Tettelin H."/>
            <person name="Glass J.I."/>
            <person name="Rusch D."/>
            <person name="Podicherti R."/>
            <person name="Tsui H.-C.T."/>
            <person name="Winkler M.E."/>
        </authorList>
    </citation>
    <scope>NUCLEOTIDE SEQUENCE</scope>
</reference>
<protein>
    <submittedName>
        <fullName evidence="1">Uncharacterized protein</fullName>
    </submittedName>
</protein>
<organism evidence="1">
    <name type="scientific">marine metagenome</name>
    <dbReference type="NCBI Taxonomy" id="408172"/>
    <lineage>
        <taxon>unclassified sequences</taxon>
        <taxon>metagenomes</taxon>
        <taxon>ecological metagenomes</taxon>
    </lineage>
</organism>
<dbReference type="Gene3D" id="3.90.10.10">
    <property type="entry name" value="Cytochrome C3"/>
    <property type="match status" value="1"/>
</dbReference>
<accession>A0A382SJ31</accession>